<feature type="transmembrane region" description="Helical" evidence="1">
    <location>
        <begin position="112"/>
        <end position="131"/>
    </location>
</feature>
<dbReference type="AlphaFoldDB" id="A0A3L9YF48"/>
<name>A0A3L9YF48_9FLAO</name>
<evidence type="ECO:0000313" key="3">
    <source>
        <dbReference type="Proteomes" id="UP000271339"/>
    </source>
</evidence>
<keyword evidence="1" id="KW-1133">Transmembrane helix</keyword>
<organism evidence="2 3">
    <name type="scientific">Ulvibacter antarcticus</name>
    <dbReference type="NCBI Taxonomy" id="442714"/>
    <lineage>
        <taxon>Bacteria</taxon>
        <taxon>Pseudomonadati</taxon>
        <taxon>Bacteroidota</taxon>
        <taxon>Flavobacteriia</taxon>
        <taxon>Flavobacteriales</taxon>
        <taxon>Flavobacteriaceae</taxon>
        <taxon>Ulvibacter</taxon>
    </lineage>
</organism>
<gene>
    <name evidence="2" type="ORF">BXY75_3341</name>
</gene>
<keyword evidence="1" id="KW-0812">Transmembrane</keyword>
<feature type="transmembrane region" description="Helical" evidence="1">
    <location>
        <begin position="48"/>
        <end position="66"/>
    </location>
</feature>
<proteinExistence type="predicted"/>
<keyword evidence="3" id="KW-1185">Reference proteome</keyword>
<evidence type="ECO:0000256" key="1">
    <source>
        <dbReference type="SAM" id="Phobius"/>
    </source>
</evidence>
<evidence type="ECO:0000313" key="2">
    <source>
        <dbReference type="EMBL" id="RMA56638.1"/>
    </source>
</evidence>
<comment type="caution">
    <text evidence="2">The sequence shown here is derived from an EMBL/GenBank/DDBJ whole genome shotgun (WGS) entry which is preliminary data.</text>
</comment>
<reference evidence="2 3" key="1">
    <citation type="submission" date="2018-10" db="EMBL/GenBank/DDBJ databases">
        <title>Genomic Encyclopedia of Archaeal and Bacterial Type Strains, Phase II (KMG-II): from individual species to whole genera.</title>
        <authorList>
            <person name="Goeker M."/>
        </authorList>
    </citation>
    <scope>NUCLEOTIDE SEQUENCE [LARGE SCALE GENOMIC DNA]</scope>
    <source>
        <strain evidence="2 3">DSM 23424</strain>
    </source>
</reference>
<feature type="transmembrane region" description="Helical" evidence="1">
    <location>
        <begin position="75"/>
        <end position="92"/>
    </location>
</feature>
<dbReference type="OrthoDB" id="1178539at2"/>
<protein>
    <submittedName>
        <fullName evidence="2">Uncharacterized protein</fullName>
    </submittedName>
</protein>
<dbReference type="Proteomes" id="UP000271339">
    <property type="component" value="Unassembled WGS sequence"/>
</dbReference>
<keyword evidence="1" id="KW-0472">Membrane</keyword>
<feature type="transmembrane region" description="Helical" evidence="1">
    <location>
        <begin position="16"/>
        <end position="36"/>
    </location>
</feature>
<sequence length="141" mass="16404">MISTSLIMSKFKDLTVIEILVYVVFFSATGFIMNTIGQEFEIAKFNNWWQVFTCYILYMVPVAILIRDYSVFNQYAYGLVAMGVLEFAGYALETSYVYPNNILIQYFGPYTFALAMSLFFALYFPFSNWLIKLINDRLLAK</sequence>
<accession>A0A3L9YF48</accession>
<dbReference type="EMBL" id="REFC01000017">
    <property type="protein sequence ID" value="RMA56638.1"/>
    <property type="molecule type" value="Genomic_DNA"/>
</dbReference>